<feature type="non-terminal residue" evidence="1">
    <location>
        <position position="106"/>
    </location>
</feature>
<accession>A0A8S4NLA1</accession>
<organism evidence="1 2">
    <name type="scientific">Owenia fusiformis</name>
    <name type="common">Polychaete worm</name>
    <dbReference type="NCBI Taxonomy" id="6347"/>
    <lineage>
        <taxon>Eukaryota</taxon>
        <taxon>Metazoa</taxon>
        <taxon>Spiralia</taxon>
        <taxon>Lophotrochozoa</taxon>
        <taxon>Annelida</taxon>
        <taxon>Polychaeta</taxon>
        <taxon>Sedentaria</taxon>
        <taxon>Canalipalpata</taxon>
        <taxon>Sabellida</taxon>
        <taxon>Oweniida</taxon>
        <taxon>Oweniidae</taxon>
        <taxon>Owenia</taxon>
    </lineage>
</organism>
<evidence type="ECO:0000313" key="1">
    <source>
        <dbReference type="EMBL" id="CAH1781973.1"/>
    </source>
</evidence>
<keyword evidence="2" id="KW-1185">Reference proteome</keyword>
<dbReference type="Proteomes" id="UP000749559">
    <property type="component" value="Unassembled WGS sequence"/>
</dbReference>
<reference evidence="1" key="1">
    <citation type="submission" date="2022-03" db="EMBL/GenBank/DDBJ databases">
        <authorList>
            <person name="Martin C."/>
        </authorList>
    </citation>
    <scope>NUCLEOTIDE SEQUENCE</scope>
</reference>
<evidence type="ECO:0000313" key="2">
    <source>
        <dbReference type="Proteomes" id="UP000749559"/>
    </source>
</evidence>
<protein>
    <submittedName>
        <fullName evidence="1">Uncharacterized protein</fullName>
    </submittedName>
</protein>
<comment type="caution">
    <text evidence="1">The sequence shown here is derived from an EMBL/GenBank/DDBJ whole genome shotgun (WGS) entry which is preliminary data.</text>
</comment>
<proteinExistence type="predicted"/>
<sequence length="106" mass="12612">MQCDIDEWTNKHSGLMDKIIVSNNQIIPKRNMSRLKIHPKIGLNNREKLSRFKSVSLTTRTETSKTCTRPICAVSDRKELNEDLQKYGWIYPDNVRRRLNYELFDR</sequence>
<dbReference type="EMBL" id="CAIIXF020000004">
    <property type="protein sequence ID" value="CAH1781973.1"/>
    <property type="molecule type" value="Genomic_DNA"/>
</dbReference>
<gene>
    <name evidence="1" type="ORF">OFUS_LOCUS8469</name>
</gene>
<dbReference type="AlphaFoldDB" id="A0A8S4NLA1"/>
<name>A0A8S4NLA1_OWEFU</name>